<dbReference type="InterPro" id="IPR016181">
    <property type="entry name" value="Acyl_CoA_acyltransferase"/>
</dbReference>
<dbReference type="AlphaFoldDB" id="A0A318RT68"/>
<gene>
    <name evidence="6" type="ORF">DFR67_110256</name>
</gene>
<evidence type="ECO:0000256" key="3">
    <source>
        <dbReference type="ARBA" id="ARBA00022679"/>
    </source>
</evidence>
<evidence type="ECO:0000256" key="1">
    <source>
        <dbReference type="ARBA" id="ARBA00005189"/>
    </source>
</evidence>
<evidence type="ECO:0000256" key="4">
    <source>
        <dbReference type="ARBA" id="ARBA00023098"/>
    </source>
</evidence>
<keyword evidence="2" id="KW-0444">Lipid biosynthesis</keyword>
<dbReference type="SUPFAM" id="SSF55729">
    <property type="entry name" value="Acyl-CoA N-acyltransferases (Nat)"/>
    <property type="match status" value="1"/>
</dbReference>
<name>A0A318RT68_WILLI</name>
<dbReference type="PANTHER" id="PTHR37323">
    <property type="entry name" value="GCN5-RELATED N-ACETYLTRANSFERASE"/>
    <property type="match status" value="1"/>
</dbReference>
<reference evidence="6 7" key="1">
    <citation type="submission" date="2018-06" db="EMBL/GenBank/DDBJ databases">
        <title>Genomic Encyclopedia of Type Strains, Phase IV (KMG-IV): sequencing the most valuable type-strain genomes for metagenomic binning, comparative biology and taxonomic classification.</title>
        <authorList>
            <person name="Goeker M."/>
        </authorList>
    </citation>
    <scope>NUCLEOTIDE SEQUENCE [LARGE SCALE GENOMIC DNA]</scope>
    <source>
        <strain evidence="6 7">DSM 45521</strain>
    </source>
</reference>
<sequence length="299" mass="32888">MSGGRFLFIHLASTRHAVAAARSNWLYTPVPMRTSTSLSSAALVSGTTYSLYLSTDVRDIDTITRLRYRVFADEPGFATAMSGVIDGRDADRFDEHCDHLIVRHNPTDEVVGCYRLLPPPGAIAAGGLYTATEFELGELDAIAPQTVEMGRACVAAEHRSGAVLALMWAGILVYLERTDYRYLMGATSVPVLRDVDGGIPGSQIRGIRDFVSERHRGPWQVTPRRSVLLDGKSLDEIPAPARLSFPPLLTGYLRMGAWICGEPAHDPDFGVADFPTVLDRRRANTRYLERLRQITAGAR</sequence>
<evidence type="ECO:0000256" key="5">
    <source>
        <dbReference type="ARBA" id="ARBA00023315"/>
    </source>
</evidence>
<dbReference type="InterPro" id="IPR052351">
    <property type="entry name" value="Ornithine_N-alpha-AT"/>
</dbReference>
<keyword evidence="4" id="KW-0443">Lipid metabolism</keyword>
<comment type="pathway">
    <text evidence="1">Lipid metabolism.</text>
</comment>
<dbReference type="Gene3D" id="3.40.630.30">
    <property type="match status" value="1"/>
</dbReference>
<dbReference type="Pfam" id="PF13444">
    <property type="entry name" value="Acetyltransf_5"/>
    <property type="match status" value="1"/>
</dbReference>
<accession>A0A318RT68</accession>
<keyword evidence="7" id="KW-1185">Reference proteome</keyword>
<dbReference type="PANTHER" id="PTHR37323:SF1">
    <property type="entry name" value="L-ORNITHINE N(ALPHA)-ACYLTRANSFERASE"/>
    <property type="match status" value="1"/>
</dbReference>
<dbReference type="Proteomes" id="UP000247591">
    <property type="component" value="Unassembled WGS sequence"/>
</dbReference>
<dbReference type="EMBL" id="QJSP01000010">
    <property type="protein sequence ID" value="PYE15590.1"/>
    <property type="molecule type" value="Genomic_DNA"/>
</dbReference>
<dbReference type="GO" id="GO:0016746">
    <property type="term" value="F:acyltransferase activity"/>
    <property type="evidence" value="ECO:0007669"/>
    <property type="project" value="UniProtKB-KW"/>
</dbReference>
<comment type="caution">
    <text evidence="6">The sequence shown here is derived from an EMBL/GenBank/DDBJ whole genome shotgun (WGS) entry which is preliminary data.</text>
</comment>
<evidence type="ECO:0000313" key="7">
    <source>
        <dbReference type="Proteomes" id="UP000247591"/>
    </source>
</evidence>
<keyword evidence="3 6" id="KW-0808">Transferase</keyword>
<protein>
    <submittedName>
        <fullName evidence="6">Ornithine-acyl[acyl carrier protein] N-acyltransferase</fullName>
    </submittedName>
</protein>
<dbReference type="GO" id="GO:0006629">
    <property type="term" value="P:lipid metabolic process"/>
    <property type="evidence" value="ECO:0007669"/>
    <property type="project" value="UniProtKB-KW"/>
</dbReference>
<proteinExistence type="predicted"/>
<keyword evidence="5 6" id="KW-0012">Acyltransferase</keyword>
<evidence type="ECO:0000256" key="2">
    <source>
        <dbReference type="ARBA" id="ARBA00022516"/>
    </source>
</evidence>
<organism evidence="6 7">
    <name type="scientific">Williamsia limnetica</name>
    <dbReference type="NCBI Taxonomy" id="882452"/>
    <lineage>
        <taxon>Bacteria</taxon>
        <taxon>Bacillati</taxon>
        <taxon>Actinomycetota</taxon>
        <taxon>Actinomycetes</taxon>
        <taxon>Mycobacteriales</taxon>
        <taxon>Nocardiaceae</taxon>
        <taxon>Williamsia</taxon>
    </lineage>
</organism>
<evidence type="ECO:0000313" key="6">
    <source>
        <dbReference type="EMBL" id="PYE15590.1"/>
    </source>
</evidence>